<dbReference type="Gene3D" id="3.40.640.10">
    <property type="entry name" value="Type I PLP-dependent aspartate aminotransferase-like (Major domain)"/>
    <property type="match status" value="1"/>
</dbReference>
<protein>
    <submittedName>
        <fullName evidence="8">Acetylornithine aminotransferase apoenzyme</fullName>
        <ecNumber evidence="8">2.6.1.11</ecNumber>
    </submittedName>
</protein>
<evidence type="ECO:0000256" key="1">
    <source>
        <dbReference type="ARBA" id="ARBA00001933"/>
    </source>
</evidence>
<dbReference type="EC" id="2.6.1.11" evidence="8"/>
<geneLocation type="plasmid" evidence="8 9">
    <name>pSULKU02</name>
</geneLocation>
<dbReference type="RefSeq" id="WP_013450014.1">
    <property type="nucleotide sequence ID" value="NC_014755.1"/>
</dbReference>
<dbReference type="AlphaFoldDB" id="E4U3Y7"/>
<dbReference type="GO" id="GO:0030170">
    <property type="term" value="F:pyridoxal phosphate binding"/>
    <property type="evidence" value="ECO:0007669"/>
    <property type="project" value="InterPro"/>
</dbReference>
<sequence>MKQKYLLSTYKRQEVCFERGDNATLCDSEGKEYIDFAAGVAVCSVGHGNCRLARAISDQAAKILHVSNLYRIEPQEECARRIVELSGYDMRCFFGNSGTEANEGAIKIARKYGERDGSIKRYKIITLENSFHGRTITALKATGQASKHDYFGPYPDGFVYAANVEEIESLIDETTVAVMIELVQGEGGVQPLDKQKVQNLSALLKSKDILLIVDEVQTGIYRCGSFLASHYYGITPDVITLAKGLGGGVPIGVVMTRLKEIFSYGDHGSTFGGNYLSTVAANEVLDILEAYNKSGEMMEHQNYFETSLKSFALHYPDIFTERVGIGMMQGLRVIDSEVLSKIIDSAFEIGVLVIKSGRNTLRFVPPLTISKSEMDEGFRRLNSAMQHG</sequence>
<keyword evidence="3" id="KW-0028">Amino-acid biosynthesis</keyword>
<keyword evidence="9" id="KW-1185">Reference proteome</keyword>
<evidence type="ECO:0000256" key="4">
    <source>
        <dbReference type="ARBA" id="ARBA00022679"/>
    </source>
</evidence>
<keyword evidence="4 8" id="KW-0808">Transferase</keyword>
<evidence type="ECO:0000256" key="5">
    <source>
        <dbReference type="ARBA" id="ARBA00022898"/>
    </source>
</evidence>
<dbReference type="HOGENOM" id="CLU_016922_10_1_7"/>
<comment type="similarity">
    <text evidence="7">Belongs to the class-III pyridoxal-phosphate-dependent aminotransferase family.</text>
</comment>
<organism evidence="8 9">
    <name type="scientific">Sulfuricurvum kujiense (strain ATCC BAA-921 / DSM 16994 / JCM 11577 / YK-1)</name>
    <dbReference type="NCBI Taxonomy" id="709032"/>
    <lineage>
        <taxon>Bacteria</taxon>
        <taxon>Pseudomonadati</taxon>
        <taxon>Campylobacterota</taxon>
        <taxon>Epsilonproteobacteria</taxon>
        <taxon>Campylobacterales</taxon>
        <taxon>Sulfurimonadaceae</taxon>
        <taxon>Sulfuricurvum</taxon>
    </lineage>
</organism>
<dbReference type="FunFam" id="3.40.640.10:FF:000004">
    <property type="entry name" value="Acetylornithine aminotransferase"/>
    <property type="match status" value="1"/>
</dbReference>
<dbReference type="SUPFAM" id="SSF53383">
    <property type="entry name" value="PLP-dependent transferases"/>
    <property type="match status" value="1"/>
</dbReference>
<dbReference type="NCBIfam" id="NF002325">
    <property type="entry name" value="PRK01278.1"/>
    <property type="match status" value="1"/>
</dbReference>
<reference evidence="8 9" key="1">
    <citation type="journal article" date="2012" name="Stand. Genomic Sci.">
        <title>Complete genome sequence of the sulfur compounds oxidizing chemolithoautotroph Sulfuricurvum kujiense type strain (YK-1(T)).</title>
        <authorList>
            <person name="Han C."/>
            <person name="Kotsyurbenko O."/>
            <person name="Chertkov O."/>
            <person name="Held B."/>
            <person name="Lapidus A."/>
            <person name="Nolan M."/>
            <person name="Lucas S."/>
            <person name="Hammon N."/>
            <person name="Deshpande S."/>
            <person name="Cheng J.F."/>
            <person name="Tapia R."/>
            <person name="Goodwin L.A."/>
            <person name="Pitluck S."/>
            <person name="Liolios K."/>
            <person name="Pagani I."/>
            <person name="Ivanova N."/>
            <person name="Mavromatis K."/>
            <person name="Mikhailova N."/>
            <person name="Pati A."/>
            <person name="Chen A."/>
            <person name="Palaniappan K."/>
            <person name="Land M."/>
            <person name="Hauser L."/>
            <person name="Chang Y.J."/>
            <person name="Jeffries C.D."/>
            <person name="Brambilla E.M."/>
            <person name="Rohde M."/>
            <person name="Spring S."/>
            <person name="Sikorski J."/>
            <person name="Goker M."/>
            <person name="Woyke T."/>
            <person name="Bristow J."/>
            <person name="Eisen J.A."/>
            <person name="Markowitz V."/>
            <person name="Hugenholtz P."/>
            <person name="Kyrpides N.C."/>
            <person name="Klenk H.P."/>
            <person name="Detter J.C."/>
        </authorList>
    </citation>
    <scope>NUCLEOTIDE SEQUENCE [LARGE SCALE GENOMIC DNA]</scope>
    <source>
        <strain evidence="9">ATCC BAA-921 / DSM 16994 / JCM 11577 / YK-1</strain>
    </source>
</reference>
<dbReference type="InterPro" id="IPR015424">
    <property type="entry name" value="PyrdxlP-dep_Trfase"/>
</dbReference>
<dbReference type="GO" id="GO:0042802">
    <property type="term" value="F:identical protein binding"/>
    <property type="evidence" value="ECO:0007669"/>
    <property type="project" value="TreeGrafter"/>
</dbReference>
<dbReference type="PANTHER" id="PTHR11986:SF79">
    <property type="entry name" value="ACETYLORNITHINE AMINOTRANSFERASE, MITOCHONDRIAL"/>
    <property type="match status" value="1"/>
</dbReference>
<dbReference type="InterPro" id="IPR050103">
    <property type="entry name" value="Class-III_PLP-dep_AT"/>
</dbReference>
<dbReference type="InterPro" id="IPR005814">
    <property type="entry name" value="Aminotrans_3"/>
</dbReference>
<dbReference type="PANTHER" id="PTHR11986">
    <property type="entry name" value="AMINOTRANSFERASE CLASS III"/>
    <property type="match status" value="1"/>
</dbReference>
<gene>
    <name evidence="8" type="ordered locus">Sulku_2754</name>
</gene>
<evidence type="ECO:0000256" key="7">
    <source>
        <dbReference type="RuleBase" id="RU003560"/>
    </source>
</evidence>
<evidence type="ECO:0000256" key="2">
    <source>
        <dbReference type="ARBA" id="ARBA00022576"/>
    </source>
</evidence>
<dbReference type="KEGG" id="sku:Sulku_2754"/>
<dbReference type="GO" id="GO:0003992">
    <property type="term" value="F:N2-acetyl-L-ornithine:2-oxoglutarate 5-aminotransferase activity"/>
    <property type="evidence" value="ECO:0007669"/>
    <property type="project" value="UniProtKB-EC"/>
</dbReference>
<keyword evidence="2 8" id="KW-0032">Aminotransferase</keyword>
<keyword evidence="8" id="KW-0614">Plasmid</keyword>
<evidence type="ECO:0000313" key="8">
    <source>
        <dbReference type="EMBL" id="ADR35403.1"/>
    </source>
</evidence>
<dbReference type="NCBIfam" id="TIGR00707">
    <property type="entry name" value="argD"/>
    <property type="match status" value="1"/>
</dbReference>
<keyword evidence="5 7" id="KW-0663">Pyridoxal phosphate</keyword>
<proteinExistence type="inferred from homology"/>
<dbReference type="Proteomes" id="UP000008721">
    <property type="component" value="Plasmid pSULKU02"/>
</dbReference>
<dbReference type="EMBL" id="CP002357">
    <property type="protein sequence ID" value="ADR35403.1"/>
    <property type="molecule type" value="Genomic_DNA"/>
</dbReference>
<dbReference type="Pfam" id="PF00202">
    <property type="entry name" value="Aminotran_3"/>
    <property type="match status" value="1"/>
</dbReference>
<evidence type="ECO:0000256" key="3">
    <source>
        <dbReference type="ARBA" id="ARBA00022605"/>
    </source>
</evidence>
<dbReference type="InterPro" id="IPR049704">
    <property type="entry name" value="Aminotrans_3_PPA_site"/>
</dbReference>
<name>E4U3Y7_SULKY</name>
<evidence type="ECO:0000256" key="6">
    <source>
        <dbReference type="ARBA" id="ARBA00029440"/>
    </source>
</evidence>
<dbReference type="InterPro" id="IPR015421">
    <property type="entry name" value="PyrdxlP-dep_Trfase_major"/>
</dbReference>
<accession>E4U3Y7</accession>
<comment type="pathway">
    <text evidence="6">Amino-acid biosynthesis.</text>
</comment>
<dbReference type="PROSITE" id="PS00600">
    <property type="entry name" value="AA_TRANSFER_CLASS_3"/>
    <property type="match status" value="1"/>
</dbReference>
<dbReference type="InterPro" id="IPR015422">
    <property type="entry name" value="PyrdxlP-dep_Trfase_small"/>
</dbReference>
<dbReference type="PIRSF" id="PIRSF000521">
    <property type="entry name" value="Transaminase_4ab_Lys_Orn"/>
    <property type="match status" value="1"/>
</dbReference>
<dbReference type="Gene3D" id="3.90.1150.10">
    <property type="entry name" value="Aspartate Aminotransferase, domain 1"/>
    <property type="match status" value="1"/>
</dbReference>
<dbReference type="GO" id="GO:0006526">
    <property type="term" value="P:L-arginine biosynthetic process"/>
    <property type="evidence" value="ECO:0007669"/>
    <property type="project" value="UniProtKB-ARBA"/>
</dbReference>
<dbReference type="CDD" id="cd00610">
    <property type="entry name" value="OAT_like"/>
    <property type="match status" value="1"/>
</dbReference>
<evidence type="ECO:0000313" key="9">
    <source>
        <dbReference type="Proteomes" id="UP000008721"/>
    </source>
</evidence>
<dbReference type="InterPro" id="IPR004636">
    <property type="entry name" value="AcOrn/SuccOrn_fam"/>
</dbReference>
<comment type="cofactor">
    <cofactor evidence="1">
        <name>pyridoxal 5'-phosphate</name>
        <dbReference type="ChEBI" id="CHEBI:597326"/>
    </cofactor>
</comment>